<dbReference type="Gene3D" id="3.40.190.10">
    <property type="entry name" value="Periplasmic binding protein-like II"/>
    <property type="match status" value="1"/>
</dbReference>
<feature type="signal peptide" evidence="1">
    <location>
        <begin position="1"/>
        <end position="19"/>
    </location>
</feature>
<evidence type="ECO:0000313" key="2">
    <source>
        <dbReference type="EMBL" id="NLR22702.1"/>
    </source>
</evidence>
<proteinExistence type="predicted"/>
<dbReference type="EMBL" id="CP137579">
    <property type="protein sequence ID" value="WOX31116.1"/>
    <property type="molecule type" value="Genomic_DNA"/>
</dbReference>
<keyword evidence="5" id="KW-1185">Reference proteome</keyword>
<sequence>MLRLLFIAFCVFTSWASMATEVRFCYEDKHAPPFIHGAGQTVPSANPGVTIQIVQQLDEHVKEVSFTYTRKPWSRCLHELENGKVDAVVASHRASREGQMAYPKNPDGTIAQQYAINRISTCLLKSKTNKATLNLSKEIELAVPRGYAIRESMPKHFSIFETDSLEHAIALVENELLDATIGLCQIGNMPITLSPPFNHLEAVFPPLETSFGFMAFSEQFYQQHPELSWKVWRASQLINLDTLYSEYLRSQTTQTDKQ</sequence>
<name>A0A8I2KRH6_9GAMM</name>
<reference evidence="2" key="1">
    <citation type="submission" date="2019-10" db="EMBL/GenBank/DDBJ databases">
        <authorList>
            <person name="Paulsen S."/>
        </authorList>
    </citation>
    <scope>NUCLEOTIDE SEQUENCE</scope>
    <source>
        <strain evidence="2">LMG 19692</strain>
    </source>
</reference>
<dbReference type="Proteomes" id="UP001304419">
    <property type="component" value="Chromosome 2"/>
</dbReference>
<keyword evidence="1" id="KW-0732">Signal</keyword>
<accession>A0A8I2KRH6</accession>
<dbReference type="SUPFAM" id="SSF53850">
    <property type="entry name" value="Periplasmic binding protein-like II"/>
    <property type="match status" value="1"/>
</dbReference>
<evidence type="ECO:0000313" key="5">
    <source>
        <dbReference type="Proteomes" id="UP001304419"/>
    </source>
</evidence>
<evidence type="ECO:0000313" key="3">
    <source>
        <dbReference type="EMBL" id="WOX31116.1"/>
    </source>
</evidence>
<protein>
    <submittedName>
        <fullName evidence="2">Amino acid ABC transporter substrate-binding protein</fullName>
    </submittedName>
</protein>
<reference evidence="3 5" key="2">
    <citation type="submission" date="2023-10" db="EMBL/GenBank/DDBJ databases">
        <title>To unveil natural product biosynthetic capacity in Pseudoalteromonas.</title>
        <authorList>
            <person name="Wang J."/>
        </authorList>
    </citation>
    <scope>NUCLEOTIDE SEQUENCE [LARGE SCALE GENOMIC DNA]</scope>
    <source>
        <strain evidence="3 5">DSM 15914</strain>
    </source>
</reference>
<dbReference type="RefSeq" id="WP_193522145.1">
    <property type="nucleotide sequence ID" value="NZ_CBCSDF010000009.1"/>
</dbReference>
<evidence type="ECO:0000256" key="1">
    <source>
        <dbReference type="SAM" id="SignalP"/>
    </source>
</evidence>
<dbReference type="EMBL" id="WEIA01000010">
    <property type="protein sequence ID" value="NLR22702.1"/>
    <property type="molecule type" value="Genomic_DNA"/>
</dbReference>
<dbReference type="AlphaFoldDB" id="A0A8I2KRH6"/>
<feature type="chain" id="PRO_5034142628" evidence="1">
    <location>
        <begin position="20"/>
        <end position="258"/>
    </location>
</feature>
<dbReference type="Proteomes" id="UP000646877">
    <property type="component" value="Unassembled WGS sequence"/>
</dbReference>
<gene>
    <name evidence="2" type="ORF">F9Y85_15615</name>
    <name evidence="3" type="ORF">R5H13_19415</name>
</gene>
<evidence type="ECO:0000313" key="4">
    <source>
        <dbReference type="Proteomes" id="UP000646877"/>
    </source>
</evidence>
<organism evidence="2 4">
    <name type="scientific">Pseudoalteromonas maricaloris</name>
    <dbReference type="NCBI Taxonomy" id="184924"/>
    <lineage>
        <taxon>Bacteria</taxon>
        <taxon>Pseudomonadati</taxon>
        <taxon>Pseudomonadota</taxon>
        <taxon>Gammaproteobacteria</taxon>
        <taxon>Alteromonadales</taxon>
        <taxon>Pseudoalteromonadaceae</taxon>
        <taxon>Pseudoalteromonas</taxon>
    </lineage>
</organism>